<keyword evidence="2" id="KW-1185">Reference proteome</keyword>
<dbReference type="AlphaFoldDB" id="A0A4S8KKD4"/>
<dbReference type="Proteomes" id="UP000297245">
    <property type="component" value="Unassembled WGS sequence"/>
</dbReference>
<gene>
    <name evidence="1" type="ORF">K435DRAFT_880518</name>
</gene>
<proteinExistence type="predicted"/>
<reference evidence="1 2" key="1">
    <citation type="journal article" date="2019" name="Nat. Ecol. Evol.">
        <title>Megaphylogeny resolves global patterns of mushroom evolution.</title>
        <authorList>
            <person name="Varga T."/>
            <person name="Krizsan K."/>
            <person name="Foldi C."/>
            <person name="Dima B."/>
            <person name="Sanchez-Garcia M."/>
            <person name="Sanchez-Ramirez S."/>
            <person name="Szollosi G.J."/>
            <person name="Szarkandi J.G."/>
            <person name="Papp V."/>
            <person name="Albert L."/>
            <person name="Andreopoulos W."/>
            <person name="Angelini C."/>
            <person name="Antonin V."/>
            <person name="Barry K.W."/>
            <person name="Bougher N.L."/>
            <person name="Buchanan P."/>
            <person name="Buyck B."/>
            <person name="Bense V."/>
            <person name="Catcheside P."/>
            <person name="Chovatia M."/>
            <person name="Cooper J."/>
            <person name="Damon W."/>
            <person name="Desjardin D."/>
            <person name="Finy P."/>
            <person name="Geml J."/>
            <person name="Haridas S."/>
            <person name="Hughes K."/>
            <person name="Justo A."/>
            <person name="Karasinski D."/>
            <person name="Kautmanova I."/>
            <person name="Kiss B."/>
            <person name="Kocsube S."/>
            <person name="Kotiranta H."/>
            <person name="LaButti K.M."/>
            <person name="Lechner B.E."/>
            <person name="Liimatainen K."/>
            <person name="Lipzen A."/>
            <person name="Lukacs Z."/>
            <person name="Mihaltcheva S."/>
            <person name="Morgado L.N."/>
            <person name="Niskanen T."/>
            <person name="Noordeloos M.E."/>
            <person name="Ohm R.A."/>
            <person name="Ortiz-Santana B."/>
            <person name="Ovrebo C."/>
            <person name="Racz N."/>
            <person name="Riley R."/>
            <person name="Savchenko A."/>
            <person name="Shiryaev A."/>
            <person name="Soop K."/>
            <person name="Spirin V."/>
            <person name="Szebenyi C."/>
            <person name="Tomsovsky M."/>
            <person name="Tulloss R.E."/>
            <person name="Uehling J."/>
            <person name="Grigoriev I.V."/>
            <person name="Vagvolgyi C."/>
            <person name="Papp T."/>
            <person name="Martin F.M."/>
            <person name="Miettinen O."/>
            <person name="Hibbett D.S."/>
            <person name="Nagy L.G."/>
        </authorList>
    </citation>
    <scope>NUCLEOTIDE SEQUENCE [LARGE SCALE GENOMIC DNA]</scope>
    <source>
        <strain evidence="1 2">CBS 962.96</strain>
    </source>
</reference>
<organism evidence="1 2">
    <name type="scientific">Dendrothele bispora (strain CBS 962.96)</name>
    <dbReference type="NCBI Taxonomy" id="1314807"/>
    <lineage>
        <taxon>Eukaryota</taxon>
        <taxon>Fungi</taxon>
        <taxon>Dikarya</taxon>
        <taxon>Basidiomycota</taxon>
        <taxon>Agaricomycotina</taxon>
        <taxon>Agaricomycetes</taxon>
        <taxon>Agaricomycetidae</taxon>
        <taxon>Agaricales</taxon>
        <taxon>Agaricales incertae sedis</taxon>
        <taxon>Dendrothele</taxon>
    </lineage>
</organism>
<protein>
    <submittedName>
        <fullName evidence="1">Uncharacterized protein</fullName>
    </submittedName>
</protein>
<accession>A0A4S8KKD4</accession>
<dbReference type="EMBL" id="ML181839">
    <property type="protein sequence ID" value="THU75588.1"/>
    <property type="molecule type" value="Genomic_DNA"/>
</dbReference>
<sequence length="255" mass="28585">MFPGRADRELVVLPRDSLNGTAPCLSYLESKDLHLHWDSQQLVEILNRIPSLETLELINVLPSSNLKSSLPEVILTRLRSILLSGEPAGCTYALDLVSFPSTARIQFMSIMERGLTALENIVIMLPPISKFRRRLSEPETIFFVALITYHLRNAQHKPFDKAEAVVKTLEGLTPLTEVGMLEVDAEEGFWNSQVLEVLAAKFDGLHTFHVQGDWGADSWRTTSDLLKTLNGARVSAFPLTELKLTDLDSIARYLK</sequence>
<evidence type="ECO:0000313" key="2">
    <source>
        <dbReference type="Proteomes" id="UP000297245"/>
    </source>
</evidence>
<name>A0A4S8KKD4_DENBC</name>
<evidence type="ECO:0000313" key="1">
    <source>
        <dbReference type="EMBL" id="THU75588.1"/>
    </source>
</evidence>
<dbReference type="OrthoDB" id="3172239at2759"/>